<dbReference type="KEGG" id="cng:CNAG_07458"/>
<accession>J9VRM2</accession>
<reference evidence="2" key="2">
    <citation type="submission" date="2012-09" db="EMBL/GenBank/DDBJ databases">
        <authorList>
            <consortium name="The Broad Institute Genome Sequencing Platform"/>
            <person name="Birren B."/>
            <person name="Cuomo C."/>
            <person name="Gargeya S."/>
            <person name="Jaffe D."/>
            <person name="Young S.K."/>
            <person name="Wortman J."/>
            <person name="Zeng Q."/>
            <person name="Alvarado L."/>
            <person name="Dietrich F."/>
            <person name="Allen A."/>
            <person name="Stajich J.E."/>
            <person name="Heitman J."/>
            <person name="Kronstad J."/>
        </authorList>
    </citation>
    <scope>NUCLEOTIDE SEQUENCE</scope>
    <source>
        <strain evidence="2">H99</strain>
    </source>
</reference>
<keyword evidence="3" id="KW-1185">Reference proteome</keyword>
<name>J9VRM2_CRYN9</name>
<dbReference type="HOGENOM" id="CLU_2170961_0_0_1"/>
<dbReference type="Proteomes" id="UP000010091">
    <property type="component" value="Chromosome 5"/>
</dbReference>
<sequence>MSYLHLPCSSPAKGPSRPAIDSYRRHATSHLCAISELHYLPPFYLPFCRPQISNTADQVDREYVRARRSLLPQRLITCESTQRAKRLPALRLLINHTPYTTICRGATSGP</sequence>
<gene>
    <name evidence="2" type="ORF">CNAG_07458</name>
</gene>
<evidence type="ECO:0000256" key="1">
    <source>
        <dbReference type="SAM" id="MobiDB-lite"/>
    </source>
</evidence>
<dbReference type="AlphaFoldDB" id="J9VRM2"/>
<dbReference type="GeneID" id="23890303"/>
<dbReference type="EMBL" id="CP003824">
    <property type="protein sequence ID" value="AFR95269.1"/>
    <property type="molecule type" value="Genomic_DNA"/>
</dbReference>
<dbReference type="EMBL" id="CP003824">
    <property type="protein sequence ID" value="AGV14384.1"/>
    <property type="molecule type" value="Genomic_DNA"/>
</dbReference>
<reference evidence="2 3" key="3">
    <citation type="journal article" date="2014" name="PLoS Genet.">
        <title>Analysis of the genome and transcriptome of Cryptococcus neoformans var. grubii reveals complex RNA expression and microevolution leading to virulence attenuation.</title>
        <authorList>
            <person name="Janbon G."/>
            <person name="Ormerod K.L."/>
            <person name="Paulet D."/>
            <person name="Byrnes E.J.III."/>
            <person name="Yadav V."/>
            <person name="Chatterjee G."/>
            <person name="Mullapudi N."/>
            <person name="Hon C.C."/>
            <person name="Billmyre R.B."/>
            <person name="Brunel F."/>
            <person name="Bahn Y.S."/>
            <person name="Chen W."/>
            <person name="Chen Y."/>
            <person name="Chow E.W."/>
            <person name="Coppee J.Y."/>
            <person name="Floyd-Averette A."/>
            <person name="Gaillardin C."/>
            <person name="Gerik K.J."/>
            <person name="Goldberg J."/>
            <person name="Gonzalez-Hilarion S."/>
            <person name="Gujja S."/>
            <person name="Hamlin J.L."/>
            <person name="Hsueh Y.P."/>
            <person name="Ianiri G."/>
            <person name="Jones S."/>
            <person name="Kodira C.D."/>
            <person name="Kozubowski L."/>
            <person name="Lam W."/>
            <person name="Marra M."/>
            <person name="Mesner L.D."/>
            <person name="Mieczkowski P.A."/>
            <person name="Moyrand F."/>
            <person name="Nielsen K."/>
            <person name="Proux C."/>
            <person name="Rossignol T."/>
            <person name="Schein J.E."/>
            <person name="Sun S."/>
            <person name="Wollschlaeger C."/>
            <person name="Wood I.A."/>
            <person name="Zeng Q."/>
            <person name="Neuveglise C."/>
            <person name="Newlon C.S."/>
            <person name="Perfect J.R."/>
            <person name="Lodge J.K."/>
            <person name="Idnurm A."/>
            <person name="Stajich J.E."/>
            <person name="Kronstad J.W."/>
            <person name="Sanyal K."/>
            <person name="Heitman J."/>
            <person name="Fraser J.A."/>
            <person name="Cuomo C.A."/>
            <person name="Dietrich F.S."/>
        </authorList>
    </citation>
    <scope>NUCLEOTIDE SEQUENCE [LARGE SCALE GENOMIC DNA]</scope>
    <source>
        <strain evidence="2">H99</strain>
        <strain evidence="3">H99 / ATCC 208821 / CBS 10515 / FGSC 9487</strain>
    </source>
</reference>
<feature type="region of interest" description="Disordered" evidence="1">
    <location>
        <begin position="1"/>
        <end position="20"/>
    </location>
</feature>
<evidence type="ECO:0000313" key="2">
    <source>
        <dbReference type="EMBL" id="AFR95269.1"/>
    </source>
</evidence>
<reference evidence="2" key="1">
    <citation type="submission" date="2012-09" db="EMBL/GenBank/DDBJ databases">
        <title>The Genome Sequence of Cryptococcus neoformans grubii H99.</title>
        <authorList>
            <consortium name="The Broad Institute Genomics Platform"/>
            <person name="Cuomo C."/>
            <person name="Janbon G.J."/>
            <person name="Paulet D."/>
            <person name="Neuveglise C."/>
            <person name="Dietrich F."/>
            <person name="Allen A."/>
            <person name="Stajich J.S."/>
            <person name="Heitman J."/>
            <person name="Kronstad J."/>
            <person name="Walker B."/>
            <person name="Young S.K."/>
            <person name="Zeng Q."/>
            <person name="Gargeya S."/>
            <person name="Fitzgerald M."/>
            <person name="Haas B."/>
            <person name="Abouelleil A."/>
            <person name="Allen A."/>
            <person name="Alvarado L."/>
            <person name="Chapman S.B."/>
            <person name="Gainer-Dewar J."/>
            <person name="Goldberg J."/>
            <person name="Griggs A."/>
            <person name="Gujja S."/>
            <person name="Hansen M."/>
            <person name="Howarth C."/>
            <person name="Imamovic A."/>
            <person name="Ireland A."/>
            <person name="Larimer J."/>
            <person name="McCowan C."/>
            <person name="Murphy C."/>
            <person name="Pearson M.D."/>
            <person name="Poon T."/>
            <person name="Priest M."/>
            <person name="Roberts A.D."/>
            <person name="Saif S."/>
            <person name="Shea T.D."/>
            <person name="Sykes S.N."/>
            <person name="Wortman J."/>
            <person name="Nusbaum C."/>
            <person name="Birren B."/>
        </authorList>
    </citation>
    <scope>NUCLEOTIDE SEQUENCE</scope>
    <source>
        <strain>H99</strain>
    </source>
</reference>
<dbReference type="VEuPathDB" id="FungiDB:CNAG_07458"/>
<dbReference type="RefSeq" id="XP_012049664.1">
    <property type="nucleotide sequence ID" value="XM_012194274.1"/>
</dbReference>
<proteinExistence type="predicted"/>
<protein>
    <submittedName>
        <fullName evidence="2">Uncharacterized protein</fullName>
    </submittedName>
</protein>
<dbReference type="RefSeq" id="XP_012049665.1">
    <property type="nucleotide sequence ID" value="XM_012194275.1"/>
</dbReference>
<organism evidence="2 3">
    <name type="scientific">Cryptococcus neoformans (strain H99 / ATCC 208821 / CBS 10515 / FGSC 9487)</name>
    <name type="common">Cryptococcus neoformans var. grubii serotype A</name>
    <dbReference type="NCBI Taxonomy" id="235443"/>
    <lineage>
        <taxon>Eukaryota</taxon>
        <taxon>Fungi</taxon>
        <taxon>Dikarya</taxon>
        <taxon>Basidiomycota</taxon>
        <taxon>Agaricomycotina</taxon>
        <taxon>Tremellomycetes</taxon>
        <taxon>Tremellales</taxon>
        <taxon>Cryptococcaceae</taxon>
        <taxon>Cryptococcus</taxon>
        <taxon>Cryptococcus neoformans species complex</taxon>
    </lineage>
</organism>
<evidence type="ECO:0000313" key="3">
    <source>
        <dbReference type="Proteomes" id="UP000010091"/>
    </source>
</evidence>